<keyword evidence="3" id="KW-1185">Reference proteome</keyword>
<dbReference type="Proteomes" id="UP000783863">
    <property type="component" value="Unassembled WGS sequence"/>
</dbReference>
<proteinExistence type="predicted"/>
<keyword evidence="1" id="KW-0472">Membrane</keyword>
<feature type="transmembrane region" description="Helical" evidence="1">
    <location>
        <begin position="47"/>
        <end position="66"/>
    </location>
</feature>
<feature type="transmembrane region" description="Helical" evidence="1">
    <location>
        <begin position="96"/>
        <end position="113"/>
    </location>
</feature>
<dbReference type="EMBL" id="RKLQ01000001">
    <property type="protein sequence ID" value="MBX0302744.1"/>
    <property type="molecule type" value="Genomic_DNA"/>
</dbReference>
<sequence>MANTSPKFGGLVVASLAGVVGTKYLLGGALAAVEATSLSSVLVLDSIPATFAVGTILGLVTGSLVSGFILSRHMAVAVFLGVIALSVPALRAADPVIIVETIGMMLSILYLLVRSPIERIEPANVDDSDSASRHGSTLR</sequence>
<evidence type="ECO:0000313" key="2">
    <source>
        <dbReference type="EMBL" id="MBX0302744.1"/>
    </source>
</evidence>
<comment type="caution">
    <text evidence="2">The sequence shown here is derived from an EMBL/GenBank/DDBJ whole genome shotgun (WGS) entry which is preliminary data.</text>
</comment>
<evidence type="ECO:0000313" key="3">
    <source>
        <dbReference type="Proteomes" id="UP000783863"/>
    </source>
</evidence>
<protein>
    <submittedName>
        <fullName evidence="2">Uncharacterized protein</fullName>
    </submittedName>
</protein>
<accession>A0A8J8C838</accession>
<gene>
    <name evidence="2" type="ORF">EGD98_03550</name>
</gene>
<feature type="transmembrane region" description="Helical" evidence="1">
    <location>
        <begin position="73"/>
        <end position="90"/>
    </location>
</feature>
<keyword evidence="1" id="KW-0812">Transmembrane</keyword>
<name>A0A8J8C838_9EURY</name>
<evidence type="ECO:0000256" key="1">
    <source>
        <dbReference type="SAM" id="Phobius"/>
    </source>
</evidence>
<keyword evidence="1" id="KW-1133">Transmembrane helix</keyword>
<dbReference type="RefSeq" id="WP_220586976.1">
    <property type="nucleotide sequence ID" value="NZ_RKLQ01000001.1"/>
</dbReference>
<dbReference type="AlphaFoldDB" id="A0A8J8C838"/>
<reference evidence="2" key="1">
    <citation type="submission" date="2021-06" db="EMBL/GenBank/DDBJ databases">
        <title>Halomicroarcula sp. F24A a new haloarchaeum isolated from saline soil.</title>
        <authorList>
            <person name="Duran-Viseras A."/>
            <person name="Sanchez-Porro C."/>
            <person name="Ventosa A."/>
        </authorList>
    </citation>
    <scope>NUCLEOTIDE SEQUENCE</scope>
    <source>
        <strain evidence="2">F24A</strain>
    </source>
</reference>
<organism evidence="2 3">
    <name type="scientific">Haloarcula salinisoli</name>
    <dbReference type="NCBI Taxonomy" id="2487746"/>
    <lineage>
        <taxon>Archaea</taxon>
        <taxon>Methanobacteriati</taxon>
        <taxon>Methanobacteriota</taxon>
        <taxon>Stenosarchaea group</taxon>
        <taxon>Halobacteria</taxon>
        <taxon>Halobacteriales</taxon>
        <taxon>Haloarculaceae</taxon>
        <taxon>Haloarcula</taxon>
    </lineage>
</organism>